<evidence type="ECO:0000256" key="2">
    <source>
        <dbReference type="ARBA" id="ARBA00022475"/>
    </source>
</evidence>
<feature type="transmembrane region" description="Helical" evidence="10">
    <location>
        <begin position="34"/>
        <end position="57"/>
    </location>
</feature>
<dbReference type="EMBL" id="JASPKY010000003">
    <property type="protein sequence ID" value="KAK9758865.1"/>
    <property type="molecule type" value="Genomic_DNA"/>
</dbReference>
<protein>
    <submittedName>
        <fullName evidence="11">7tm Odorant receptor</fullName>
    </submittedName>
</protein>
<dbReference type="Proteomes" id="UP001458880">
    <property type="component" value="Unassembled WGS sequence"/>
</dbReference>
<keyword evidence="4 10" id="KW-0812">Transmembrane</keyword>
<keyword evidence="2" id="KW-1003">Cell membrane</keyword>
<evidence type="ECO:0000256" key="4">
    <source>
        <dbReference type="ARBA" id="ARBA00022692"/>
    </source>
</evidence>
<name>A0AAW1NIY1_POPJA</name>
<dbReference type="GO" id="GO:0005886">
    <property type="term" value="C:plasma membrane"/>
    <property type="evidence" value="ECO:0007669"/>
    <property type="project" value="UniProtKB-SubCell"/>
</dbReference>
<evidence type="ECO:0000313" key="11">
    <source>
        <dbReference type="EMBL" id="KAK9758865.1"/>
    </source>
</evidence>
<feature type="transmembrane region" description="Helical" evidence="10">
    <location>
        <begin position="118"/>
        <end position="137"/>
    </location>
</feature>
<feature type="transmembrane region" description="Helical" evidence="10">
    <location>
        <begin position="391"/>
        <end position="411"/>
    </location>
</feature>
<evidence type="ECO:0000256" key="8">
    <source>
        <dbReference type="ARBA" id="ARBA00023170"/>
    </source>
</evidence>
<feature type="transmembrane region" description="Helical" evidence="10">
    <location>
        <begin position="593"/>
        <end position="617"/>
    </location>
</feature>
<dbReference type="PANTHER" id="PTHR21137">
    <property type="entry name" value="ODORANT RECEPTOR"/>
    <property type="match status" value="1"/>
</dbReference>
<evidence type="ECO:0000256" key="5">
    <source>
        <dbReference type="ARBA" id="ARBA00022725"/>
    </source>
</evidence>
<evidence type="ECO:0000256" key="10">
    <source>
        <dbReference type="SAM" id="Phobius"/>
    </source>
</evidence>
<comment type="subcellular location">
    <subcellularLocation>
        <location evidence="1">Cell membrane</location>
        <topology evidence="1">Multi-pass membrane protein</topology>
    </subcellularLocation>
</comment>
<feature type="transmembrane region" description="Helical" evidence="10">
    <location>
        <begin position="239"/>
        <end position="263"/>
    </location>
</feature>
<feature type="transmembrane region" description="Helical" evidence="10">
    <location>
        <begin position="175"/>
        <end position="194"/>
    </location>
</feature>
<comment type="caution">
    <text evidence="11">The sequence shown here is derived from an EMBL/GenBank/DDBJ whole genome shotgun (WGS) entry which is preliminary data.</text>
</comment>
<reference evidence="11 12" key="1">
    <citation type="journal article" date="2024" name="BMC Genomics">
        <title>De novo assembly and annotation of Popillia japonica's genome with initial clues to its potential as an invasive pest.</title>
        <authorList>
            <person name="Cucini C."/>
            <person name="Boschi S."/>
            <person name="Funari R."/>
            <person name="Cardaioli E."/>
            <person name="Iannotti N."/>
            <person name="Marturano G."/>
            <person name="Paoli F."/>
            <person name="Bruttini M."/>
            <person name="Carapelli A."/>
            <person name="Frati F."/>
            <person name="Nardi F."/>
        </authorList>
    </citation>
    <scope>NUCLEOTIDE SEQUENCE [LARGE SCALE GENOMIC DNA]</scope>
    <source>
        <strain evidence="11">DMR45628</strain>
    </source>
</reference>
<feature type="transmembrane region" description="Helical" evidence="10">
    <location>
        <begin position="623"/>
        <end position="645"/>
    </location>
</feature>
<evidence type="ECO:0000256" key="7">
    <source>
        <dbReference type="ARBA" id="ARBA00023136"/>
    </source>
</evidence>
<dbReference type="GO" id="GO:0004984">
    <property type="term" value="F:olfactory receptor activity"/>
    <property type="evidence" value="ECO:0007669"/>
    <property type="project" value="InterPro"/>
</dbReference>
<keyword evidence="12" id="KW-1185">Reference proteome</keyword>
<feature type="transmembrane region" description="Helical" evidence="10">
    <location>
        <begin position="475"/>
        <end position="494"/>
    </location>
</feature>
<organism evidence="11 12">
    <name type="scientific">Popillia japonica</name>
    <name type="common">Japanese beetle</name>
    <dbReference type="NCBI Taxonomy" id="7064"/>
    <lineage>
        <taxon>Eukaryota</taxon>
        <taxon>Metazoa</taxon>
        <taxon>Ecdysozoa</taxon>
        <taxon>Arthropoda</taxon>
        <taxon>Hexapoda</taxon>
        <taxon>Insecta</taxon>
        <taxon>Pterygota</taxon>
        <taxon>Neoptera</taxon>
        <taxon>Endopterygota</taxon>
        <taxon>Coleoptera</taxon>
        <taxon>Polyphaga</taxon>
        <taxon>Scarabaeiformia</taxon>
        <taxon>Scarabaeidae</taxon>
        <taxon>Rutelinae</taxon>
        <taxon>Popillia</taxon>
    </lineage>
</organism>
<dbReference type="PANTHER" id="PTHR21137:SF35">
    <property type="entry name" value="ODORANT RECEPTOR 19A-RELATED"/>
    <property type="match status" value="1"/>
</dbReference>
<proteinExistence type="predicted"/>
<keyword evidence="3" id="KW-0716">Sensory transduction</keyword>
<dbReference type="AlphaFoldDB" id="A0AAW1NIY1"/>
<evidence type="ECO:0000256" key="1">
    <source>
        <dbReference type="ARBA" id="ARBA00004651"/>
    </source>
</evidence>
<keyword evidence="7 10" id="KW-0472">Membrane</keyword>
<gene>
    <name evidence="11" type="ORF">QE152_g490</name>
</gene>
<feature type="transmembrane region" description="Helical" evidence="10">
    <location>
        <begin position="269"/>
        <end position="291"/>
    </location>
</feature>
<keyword evidence="9" id="KW-0807">Transducer</keyword>
<dbReference type="GO" id="GO:0005549">
    <property type="term" value="F:odorant binding"/>
    <property type="evidence" value="ECO:0007669"/>
    <property type="project" value="InterPro"/>
</dbReference>
<dbReference type="GO" id="GO:0007165">
    <property type="term" value="P:signal transduction"/>
    <property type="evidence" value="ECO:0007669"/>
    <property type="project" value="UniProtKB-KW"/>
</dbReference>
<keyword evidence="6 10" id="KW-1133">Transmembrane helix</keyword>
<dbReference type="Pfam" id="PF02949">
    <property type="entry name" value="7tm_6"/>
    <property type="match status" value="2"/>
</dbReference>
<keyword evidence="5" id="KW-0552">Olfaction</keyword>
<evidence type="ECO:0000313" key="12">
    <source>
        <dbReference type="Proteomes" id="UP001458880"/>
    </source>
</evidence>
<dbReference type="InterPro" id="IPR004117">
    <property type="entry name" value="7tm6_olfct_rcpt"/>
</dbReference>
<evidence type="ECO:0000256" key="6">
    <source>
        <dbReference type="ARBA" id="ARBA00022989"/>
    </source>
</evidence>
<sequence>MELIGEDDILTMSISMFKILGEGHRHDKDKFINIFRCVNICMFIWNLIIILGSIPYATGFVYINIMEGALSCSHALLKYACFIYYKSDIEKLLHDFQEFWKITQIPAIYGTAKIVHKYLFFGEKAYLTAGLTVMFIYNLRPLMDKQNRFMFECWPLLNQSIIMEAIVLFSQFYFFLVYISIVFAFDIFYIAYSIHLIMQLKLLKYTFEHIRRQDGSGRIYECIRQHKLLLGVFNRMRNVYFWMLLFYYAVTLITGCSQLYIILLAQPGLFEMIASTIYLAALLVEFGVYTISVEEIVYQLTDISRSIYMSTWYERNLSDKRDLLMIMMKTQQQKYLSAAGMIDMNVDTFGSSSLNSSMETIGEDDILTMSISMFKIVGEGNRHDKDKFINIFRCVNIAMFIWNLIIIFGSIPYATGFVYIKIMEGALSCSHALLKYVCFIYYKSDIEKLLDDLRAFWKITNTPAIYKIAKIVYKYLFFGQKVYLVAGLTVMFIYNLRPVLEKQNRFMFECWPLLNNSNIMEAFVLFSQYYFFLIYVPVVYAFDNFYIAYSIHVILQLRLLKYSFEQIKHEDESGLIHQCVRQHKLLLGRMRDVYFWMLLFHYAVTLITGCSHLYIILLAQPGLFEMIASTIYLAALIVEFGVYTISVEEIVYQLTDISRSIYMSTWYERNLSDKRDLLMIMMKTQRQKYLSAAGMIDMNVDTFGSALLKYVCFIYYKSDIEKMLDDLQEFWKITEVPEIDKVTKIVYKYLFLGQKMYARRVHCSVHIRFTPVTGKADAFYV</sequence>
<accession>A0AAW1NIY1</accession>
<feature type="transmembrane region" description="Helical" evidence="10">
    <location>
        <begin position="529"/>
        <end position="555"/>
    </location>
</feature>
<evidence type="ECO:0000256" key="3">
    <source>
        <dbReference type="ARBA" id="ARBA00022606"/>
    </source>
</evidence>
<keyword evidence="8 11" id="KW-0675">Receptor</keyword>
<evidence type="ECO:0000256" key="9">
    <source>
        <dbReference type="ARBA" id="ARBA00023224"/>
    </source>
</evidence>